<dbReference type="GO" id="GO:0072546">
    <property type="term" value="C:EMC complex"/>
    <property type="evidence" value="ECO:0007669"/>
    <property type="project" value="UniProtKB-UniRule"/>
</dbReference>
<dbReference type="Proteomes" id="UP000272942">
    <property type="component" value="Unassembled WGS sequence"/>
</dbReference>
<comment type="function">
    <text evidence="5">Part of the endoplasmic reticulum membrane protein complex (EMC) that enables the energy-independent insertion into endoplasmic reticulum membranes of newly synthesized membrane proteins.</text>
</comment>
<comment type="similarity">
    <text evidence="1 5">Belongs to the EMC2 family.</text>
</comment>
<organism evidence="7 8">
    <name type="scientific">Echinostoma caproni</name>
    <dbReference type="NCBI Taxonomy" id="27848"/>
    <lineage>
        <taxon>Eukaryota</taxon>
        <taxon>Metazoa</taxon>
        <taxon>Spiralia</taxon>
        <taxon>Lophotrochozoa</taxon>
        <taxon>Platyhelminthes</taxon>
        <taxon>Trematoda</taxon>
        <taxon>Digenea</taxon>
        <taxon>Plagiorchiida</taxon>
        <taxon>Echinostomata</taxon>
        <taxon>Echinostomatoidea</taxon>
        <taxon>Echinostomatidae</taxon>
        <taxon>Echinostoma</taxon>
    </lineage>
</organism>
<sequence length="75" mass="8761">MNHLTTQFKKSSRVHRLSGLYLEKKGRFEDAHAVYTQLLNEDPTNTLARKRMIAMLKAQRKITEAIDGLRQYLNT</sequence>
<keyword evidence="5" id="KW-0472">Membrane</keyword>
<keyword evidence="8" id="KW-1185">Reference proteome</keyword>
<evidence type="ECO:0000256" key="5">
    <source>
        <dbReference type="RuleBase" id="RU367091"/>
    </source>
</evidence>
<reference evidence="7 8" key="1">
    <citation type="submission" date="2018-11" db="EMBL/GenBank/DDBJ databases">
        <authorList>
            <consortium name="Pathogen Informatics"/>
        </authorList>
    </citation>
    <scope>NUCLEOTIDE SEQUENCE [LARGE SCALE GENOMIC DNA]</scope>
    <source>
        <strain evidence="7 8">Egypt</strain>
    </source>
</reference>
<dbReference type="OrthoDB" id="124397at2759"/>
<dbReference type="EMBL" id="UZAN01057528">
    <property type="protein sequence ID" value="VDP91687.1"/>
    <property type="molecule type" value="Genomic_DNA"/>
</dbReference>
<keyword evidence="5" id="KW-0256">Endoplasmic reticulum</keyword>
<dbReference type="PANTHER" id="PTHR12760">
    <property type="entry name" value="TETRATRICOPEPTIDE REPEAT PROTEIN"/>
    <property type="match status" value="1"/>
</dbReference>
<feature type="repeat" description="TPR" evidence="4">
    <location>
        <begin position="12"/>
        <end position="45"/>
    </location>
</feature>
<dbReference type="InterPro" id="IPR019734">
    <property type="entry name" value="TPR_rpt"/>
</dbReference>
<accession>A0A3P8GRI0</accession>
<evidence type="ECO:0000256" key="1">
    <source>
        <dbReference type="ARBA" id="ARBA00010361"/>
    </source>
</evidence>
<evidence type="ECO:0000256" key="4">
    <source>
        <dbReference type="PROSITE-ProRule" id="PRU00339"/>
    </source>
</evidence>
<protein>
    <recommendedName>
        <fullName evidence="5">ER membrane protein complex subunit 2</fullName>
    </recommendedName>
</protein>
<dbReference type="InterPro" id="IPR039856">
    <property type="entry name" value="EMC2-like"/>
</dbReference>
<name>A0A3P8GRI0_9TREM</name>
<evidence type="ECO:0000256" key="2">
    <source>
        <dbReference type="ARBA" id="ARBA00022737"/>
    </source>
</evidence>
<dbReference type="Pfam" id="PF22890">
    <property type="entry name" value="TPR_EMC2"/>
    <property type="match status" value="1"/>
</dbReference>
<dbReference type="AlphaFoldDB" id="A0A3P8GRI0"/>
<gene>
    <name evidence="7" type="ORF">ECPE_LOCUS14415</name>
</gene>
<dbReference type="InterPro" id="IPR055217">
    <property type="entry name" value="TPR_EMC2"/>
</dbReference>
<dbReference type="SUPFAM" id="SSF48452">
    <property type="entry name" value="TPR-like"/>
    <property type="match status" value="1"/>
</dbReference>
<evidence type="ECO:0000313" key="8">
    <source>
        <dbReference type="Proteomes" id="UP000272942"/>
    </source>
</evidence>
<keyword evidence="3 4" id="KW-0802">TPR repeat</keyword>
<keyword evidence="2" id="KW-0677">Repeat</keyword>
<dbReference type="InterPro" id="IPR011990">
    <property type="entry name" value="TPR-like_helical_dom_sf"/>
</dbReference>
<evidence type="ECO:0000256" key="3">
    <source>
        <dbReference type="ARBA" id="ARBA00022803"/>
    </source>
</evidence>
<dbReference type="Gene3D" id="1.25.40.10">
    <property type="entry name" value="Tetratricopeptide repeat domain"/>
    <property type="match status" value="1"/>
</dbReference>
<evidence type="ECO:0000259" key="6">
    <source>
        <dbReference type="Pfam" id="PF22890"/>
    </source>
</evidence>
<evidence type="ECO:0000313" key="7">
    <source>
        <dbReference type="EMBL" id="VDP91687.1"/>
    </source>
</evidence>
<proteinExistence type="inferred from homology"/>
<comment type="subcellular location">
    <subcellularLocation>
        <location evidence="5">Endoplasmic reticulum membrane</location>
        <topology evidence="5">Peripheral membrane protein</topology>
        <orientation evidence="5">Cytoplasmic side</orientation>
    </subcellularLocation>
</comment>
<comment type="subunit">
    <text evidence="5">Component of the ER membrane protein complex (EMC).</text>
</comment>
<dbReference type="PROSITE" id="PS50005">
    <property type="entry name" value="TPR"/>
    <property type="match status" value="1"/>
</dbReference>
<feature type="domain" description="EMC2 TPR-like" evidence="6">
    <location>
        <begin position="12"/>
        <end position="74"/>
    </location>
</feature>